<dbReference type="InterPro" id="IPR003599">
    <property type="entry name" value="Ig_sub"/>
</dbReference>
<evidence type="ECO:0000313" key="4">
    <source>
        <dbReference type="Proteomes" id="UP000472272"/>
    </source>
</evidence>
<dbReference type="InterPro" id="IPR036179">
    <property type="entry name" value="Ig-like_dom_sf"/>
</dbReference>
<reference evidence="3" key="2">
    <citation type="submission" date="2025-08" db="UniProtKB">
        <authorList>
            <consortium name="Ensembl"/>
        </authorList>
    </citation>
    <scope>IDENTIFICATION</scope>
</reference>
<dbReference type="InterPro" id="IPR050150">
    <property type="entry name" value="IgV_Light_Chain"/>
</dbReference>
<protein>
    <recommendedName>
        <fullName evidence="2">Ig-like domain-containing protein</fullName>
    </recommendedName>
</protein>
<dbReference type="SUPFAM" id="SSF48726">
    <property type="entry name" value="Immunoglobulin"/>
    <property type="match status" value="1"/>
</dbReference>
<evidence type="ECO:0000256" key="1">
    <source>
        <dbReference type="SAM" id="SignalP"/>
    </source>
</evidence>
<dbReference type="Proteomes" id="UP000472272">
    <property type="component" value="Chromosome 16"/>
</dbReference>
<proteinExistence type="predicted"/>
<organism evidence="3 4">
    <name type="scientific">Podarcis muralis</name>
    <name type="common">Wall lizard</name>
    <name type="synonym">Lacerta muralis</name>
    <dbReference type="NCBI Taxonomy" id="64176"/>
    <lineage>
        <taxon>Eukaryota</taxon>
        <taxon>Metazoa</taxon>
        <taxon>Chordata</taxon>
        <taxon>Craniata</taxon>
        <taxon>Vertebrata</taxon>
        <taxon>Euteleostomi</taxon>
        <taxon>Lepidosauria</taxon>
        <taxon>Squamata</taxon>
        <taxon>Bifurcata</taxon>
        <taxon>Unidentata</taxon>
        <taxon>Episquamata</taxon>
        <taxon>Laterata</taxon>
        <taxon>Lacertibaenia</taxon>
        <taxon>Lacertidae</taxon>
        <taxon>Podarcis</taxon>
    </lineage>
</organism>
<dbReference type="Gene3D" id="2.60.40.10">
    <property type="entry name" value="Immunoglobulins"/>
    <property type="match status" value="1"/>
</dbReference>
<keyword evidence="4" id="KW-1185">Reference proteome</keyword>
<name>A0A670K0M7_PODMU</name>
<feature type="signal peptide" evidence="1">
    <location>
        <begin position="1"/>
        <end position="19"/>
    </location>
</feature>
<dbReference type="InterPro" id="IPR007110">
    <property type="entry name" value="Ig-like_dom"/>
</dbReference>
<dbReference type="SMART" id="SM00406">
    <property type="entry name" value="IGv"/>
    <property type="match status" value="1"/>
</dbReference>
<reference evidence="3 4" key="1">
    <citation type="journal article" date="2019" name="Proc. Natl. Acad. Sci. U.S.A.">
        <title>Regulatory changes in pterin and carotenoid genes underlie balanced color polymorphisms in the wall lizard.</title>
        <authorList>
            <person name="Andrade P."/>
            <person name="Pinho C."/>
            <person name="Perez I de Lanuza G."/>
            <person name="Afonso S."/>
            <person name="Brejcha J."/>
            <person name="Rubin C.J."/>
            <person name="Wallerman O."/>
            <person name="Pereira P."/>
            <person name="Sabatino S.J."/>
            <person name="Bellati A."/>
            <person name="Pellitteri-Rosa D."/>
            <person name="Bosakova Z."/>
            <person name="Bunikis I."/>
            <person name="Carretero M.A."/>
            <person name="Feiner N."/>
            <person name="Marsik P."/>
            <person name="Pauperio F."/>
            <person name="Salvi D."/>
            <person name="Soler L."/>
            <person name="While G.M."/>
            <person name="Uller T."/>
            <person name="Font E."/>
            <person name="Andersson L."/>
            <person name="Carneiro M."/>
        </authorList>
    </citation>
    <scope>NUCLEOTIDE SEQUENCE</scope>
</reference>
<sequence>MAWALSFLALLGYFSGVLCQHTVTQPTSESLSPGQTAKFSCTASSSPSGGYIHWYQQKAGQAPRFVHYNGGSRGEGIPDRFTASVSGNTGYLTITNLKAEDEAVYYCGAWFNSYSLWHSDQVLRGTETKTFHLPPSHLAA</sequence>
<dbReference type="InterPro" id="IPR013106">
    <property type="entry name" value="Ig_V-set"/>
</dbReference>
<dbReference type="GeneTree" id="ENSGT00940000154179"/>
<dbReference type="Ensembl" id="ENSPMRT00000030918.1">
    <property type="protein sequence ID" value="ENSPMRP00000029149.1"/>
    <property type="gene ID" value="ENSPMRG00000018840.1"/>
</dbReference>
<accession>A0A670K0M7</accession>
<dbReference type="PROSITE" id="PS50835">
    <property type="entry name" value="IG_LIKE"/>
    <property type="match status" value="1"/>
</dbReference>
<keyword evidence="1" id="KW-0732">Signal</keyword>
<dbReference type="PANTHER" id="PTHR23267">
    <property type="entry name" value="IMMUNOGLOBULIN LIGHT CHAIN"/>
    <property type="match status" value="1"/>
</dbReference>
<reference evidence="3" key="3">
    <citation type="submission" date="2025-09" db="UniProtKB">
        <authorList>
            <consortium name="Ensembl"/>
        </authorList>
    </citation>
    <scope>IDENTIFICATION</scope>
</reference>
<dbReference type="Pfam" id="PF07686">
    <property type="entry name" value="V-set"/>
    <property type="match status" value="1"/>
</dbReference>
<dbReference type="InterPro" id="IPR013783">
    <property type="entry name" value="Ig-like_fold"/>
</dbReference>
<dbReference type="OMA" id="TRSIYWH"/>
<feature type="domain" description="Ig-like" evidence="2">
    <location>
        <begin position="20"/>
        <end position="107"/>
    </location>
</feature>
<dbReference type="SMART" id="SM00409">
    <property type="entry name" value="IG"/>
    <property type="match status" value="1"/>
</dbReference>
<evidence type="ECO:0000313" key="3">
    <source>
        <dbReference type="Ensembl" id="ENSPMRP00000029149.1"/>
    </source>
</evidence>
<dbReference type="AlphaFoldDB" id="A0A670K0M7"/>
<feature type="chain" id="PRO_5025556463" description="Ig-like domain-containing protein" evidence="1">
    <location>
        <begin position="20"/>
        <end position="140"/>
    </location>
</feature>
<evidence type="ECO:0000259" key="2">
    <source>
        <dbReference type="PROSITE" id="PS50835"/>
    </source>
</evidence>